<dbReference type="SMART" id="SM00744">
    <property type="entry name" value="RINGv"/>
    <property type="match status" value="1"/>
</dbReference>
<proteinExistence type="predicted"/>
<reference evidence="7 8" key="1">
    <citation type="submission" date="2023-12" db="EMBL/GenBank/DDBJ databases">
        <title>A high-quality genome assembly for Dillenia turbinata (Dilleniales).</title>
        <authorList>
            <person name="Chanderbali A."/>
        </authorList>
    </citation>
    <scope>NUCLEOTIDE SEQUENCE [LARGE SCALE GENOMIC DNA]</scope>
    <source>
        <strain evidence="7">LSX21</strain>
        <tissue evidence="7">Leaf</tissue>
    </source>
</reference>
<evidence type="ECO:0000313" key="7">
    <source>
        <dbReference type="EMBL" id="KAK6932704.1"/>
    </source>
</evidence>
<dbReference type="EMBL" id="JBAMMX010000010">
    <property type="protein sequence ID" value="KAK6932704.1"/>
    <property type="molecule type" value="Genomic_DNA"/>
</dbReference>
<dbReference type="PROSITE" id="PS51292">
    <property type="entry name" value="ZF_RING_CH"/>
    <property type="match status" value="1"/>
</dbReference>
<accession>A0AAN8VJB7</accession>
<feature type="compositionally biased region" description="Basic and acidic residues" evidence="4">
    <location>
        <begin position="1"/>
        <end position="10"/>
    </location>
</feature>
<dbReference type="Pfam" id="PF12906">
    <property type="entry name" value="RINGv"/>
    <property type="match status" value="1"/>
</dbReference>
<keyword evidence="5" id="KW-0812">Transmembrane</keyword>
<keyword evidence="2" id="KW-0863">Zinc-finger</keyword>
<feature type="region of interest" description="Disordered" evidence="4">
    <location>
        <begin position="1"/>
        <end position="32"/>
    </location>
</feature>
<dbReference type="GO" id="GO:0008270">
    <property type="term" value="F:zinc ion binding"/>
    <property type="evidence" value="ECO:0007669"/>
    <property type="project" value="UniProtKB-KW"/>
</dbReference>
<sequence>MDLDTEDQRVCQKSTDTSNSNSNSNHQIDHGPTETVIVIRSAEMASVNDENVSKVSMEERAENVVTHISGERCVIDMKCVTDKEDSSVVDEKMMMMCRICHLTSESVLIQLGCKCKAELGVAHTHCAEAWFKLKGNRFCEICGETAQNIKGAADNRFMEEWNDSGLTGGSNSTSNRARRCLRGQPFCNFLMGCLVIAFVLPWFSRLSMF</sequence>
<dbReference type="Gene3D" id="3.30.40.10">
    <property type="entry name" value="Zinc/RING finger domain, C3HC4 (zinc finger)"/>
    <property type="match status" value="1"/>
</dbReference>
<comment type="caution">
    <text evidence="7">The sequence shown here is derived from an EMBL/GenBank/DDBJ whole genome shotgun (WGS) entry which is preliminary data.</text>
</comment>
<evidence type="ECO:0000256" key="1">
    <source>
        <dbReference type="ARBA" id="ARBA00022723"/>
    </source>
</evidence>
<evidence type="ECO:0000256" key="3">
    <source>
        <dbReference type="ARBA" id="ARBA00022833"/>
    </source>
</evidence>
<protein>
    <submittedName>
        <fullName evidence="7">Zinc finger, RING-CH-type</fullName>
    </submittedName>
</protein>
<dbReference type="SUPFAM" id="SSF57850">
    <property type="entry name" value="RING/U-box"/>
    <property type="match status" value="1"/>
</dbReference>
<keyword evidence="3" id="KW-0862">Zinc</keyword>
<organism evidence="7 8">
    <name type="scientific">Dillenia turbinata</name>
    <dbReference type="NCBI Taxonomy" id="194707"/>
    <lineage>
        <taxon>Eukaryota</taxon>
        <taxon>Viridiplantae</taxon>
        <taxon>Streptophyta</taxon>
        <taxon>Embryophyta</taxon>
        <taxon>Tracheophyta</taxon>
        <taxon>Spermatophyta</taxon>
        <taxon>Magnoliopsida</taxon>
        <taxon>eudicotyledons</taxon>
        <taxon>Gunneridae</taxon>
        <taxon>Pentapetalae</taxon>
        <taxon>Dilleniales</taxon>
        <taxon>Dilleniaceae</taxon>
        <taxon>Dillenia</taxon>
    </lineage>
</organism>
<evidence type="ECO:0000256" key="4">
    <source>
        <dbReference type="SAM" id="MobiDB-lite"/>
    </source>
</evidence>
<dbReference type="InterPro" id="IPR011016">
    <property type="entry name" value="Znf_RING-CH"/>
</dbReference>
<evidence type="ECO:0000313" key="8">
    <source>
        <dbReference type="Proteomes" id="UP001370490"/>
    </source>
</evidence>
<keyword evidence="1" id="KW-0479">Metal-binding</keyword>
<gene>
    <name evidence="7" type="ORF">RJ641_002328</name>
</gene>
<dbReference type="PANTHER" id="PTHR46214:SF8">
    <property type="entry name" value="RING_FYVE_PHD ZINC FINGER SUPERFAMILY PROTEIN"/>
    <property type="match status" value="1"/>
</dbReference>
<dbReference type="InterPro" id="IPR013083">
    <property type="entry name" value="Znf_RING/FYVE/PHD"/>
</dbReference>
<feature type="transmembrane region" description="Helical" evidence="5">
    <location>
        <begin position="186"/>
        <end position="204"/>
    </location>
</feature>
<evidence type="ECO:0000256" key="2">
    <source>
        <dbReference type="ARBA" id="ARBA00022771"/>
    </source>
</evidence>
<dbReference type="PANTHER" id="PTHR46214">
    <property type="entry name" value="ZINC FINGER, RING-CH-TYPE"/>
    <property type="match status" value="1"/>
</dbReference>
<name>A0AAN8VJB7_9MAGN</name>
<dbReference type="AlphaFoldDB" id="A0AAN8VJB7"/>
<evidence type="ECO:0000259" key="6">
    <source>
        <dbReference type="PROSITE" id="PS51292"/>
    </source>
</evidence>
<dbReference type="Proteomes" id="UP001370490">
    <property type="component" value="Unassembled WGS sequence"/>
</dbReference>
<evidence type="ECO:0000256" key="5">
    <source>
        <dbReference type="SAM" id="Phobius"/>
    </source>
</evidence>
<keyword evidence="5" id="KW-0472">Membrane</keyword>
<feature type="domain" description="RING-CH-type" evidence="6">
    <location>
        <begin position="89"/>
        <end position="149"/>
    </location>
</feature>
<keyword evidence="8" id="KW-1185">Reference proteome</keyword>
<keyword evidence="5" id="KW-1133">Transmembrane helix</keyword>